<sequence>MRYTPHNYQHRAISHILTHHNTVLLLGMGLGKTSITLTALAALHNTGQAGKTLIIAPKRVATHTWPAELTKWDHLASLSSVVLAGSPSKTRSSCSAGRWPRCVTWW</sequence>
<protein>
    <recommendedName>
        <fullName evidence="1">SNF2 N-terminal domain-containing protein</fullName>
    </recommendedName>
</protein>
<organism evidence="2 4">
    <name type="scientific">Trueperella pyogenes</name>
    <dbReference type="NCBI Taxonomy" id="1661"/>
    <lineage>
        <taxon>Bacteria</taxon>
        <taxon>Bacillati</taxon>
        <taxon>Actinomycetota</taxon>
        <taxon>Actinomycetes</taxon>
        <taxon>Actinomycetales</taxon>
        <taxon>Actinomycetaceae</taxon>
        <taxon>Trueperella</taxon>
    </lineage>
</organism>
<dbReference type="Pfam" id="PF00176">
    <property type="entry name" value="SNF2-rel_dom"/>
    <property type="match status" value="1"/>
</dbReference>
<dbReference type="EMBL" id="CP033905">
    <property type="protein sequence ID" value="AZR06354.1"/>
    <property type="molecule type" value="Genomic_DNA"/>
</dbReference>
<dbReference type="SUPFAM" id="SSF52540">
    <property type="entry name" value="P-loop containing nucleoside triphosphate hydrolases"/>
    <property type="match status" value="1"/>
</dbReference>
<gene>
    <name evidence="2" type="ORF">EBQ10_02975</name>
    <name evidence="3" type="ORF">EBQ10_02990</name>
</gene>
<name>A0A3Q9GHV6_9ACTO</name>
<dbReference type="Gene3D" id="3.40.50.300">
    <property type="entry name" value="P-loop containing nucleotide triphosphate hydrolases"/>
    <property type="match status" value="1"/>
</dbReference>
<feature type="domain" description="SNF2 N-terminal" evidence="1">
    <location>
        <begin position="8"/>
        <end position="90"/>
    </location>
</feature>
<evidence type="ECO:0000313" key="4">
    <source>
        <dbReference type="Proteomes" id="UP000275951"/>
    </source>
</evidence>
<reference evidence="2 4" key="1">
    <citation type="submission" date="2018-11" db="EMBL/GenBank/DDBJ databases">
        <title>Multidrug-resistant genes are associated with an 42-kb island TGI1 carrying a complex class 1 integron in a Trueperella pyogenes.</title>
        <authorList>
            <person name="Dong W."/>
        </authorList>
    </citation>
    <scope>NUCLEOTIDE SEQUENCE [LARGE SCALE GENOMIC DNA]</scope>
    <source>
        <strain evidence="2 4">TP4</strain>
    </source>
</reference>
<proteinExistence type="predicted"/>
<evidence type="ECO:0000259" key="1">
    <source>
        <dbReference type="Pfam" id="PF00176"/>
    </source>
</evidence>
<evidence type="ECO:0000313" key="2">
    <source>
        <dbReference type="EMBL" id="AZR06354.1"/>
    </source>
</evidence>
<dbReference type="GO" id="GO:0005524">
    <property type="term" value="F:ATP binding"/>
    <property type="evidence" value="ECO:0007669"/>
    <property type="project" value="InterPro"/>
</dbReference>
<dbReference type="EMBL" id="CP033905">
    <property type="protein sequence ID" value="AZR06357.1"/>
    <property type="molecule type" value="Genomic_DNA"/>
</dbReference>
<dbReference type="AlphaFoldDB" id="A0A3Q9GHV6"/>
<dbReference type="InterPro" id="IPR027417">
    <property type="entry name" value="P-loop_NTPase"/>
</dbReference>
<evidence type="ECO:0000313" key="3">
    <source>
        <dbReference type="EMBL" id="AZR06357.1"/>
    </source>
</evidence>
<dbReference type="Proteomes" id="UP000275951">
    <property type="component" value="Chromosome"/>
</dbReference>
<dbReference type="InterPro" id="IPR000330">
    <property type="entry name" value="SNF2_N"/>
</dbReference>
<accession>A0A3Q9GHV6</accession>
<dbReference type="RefSeq" id="WP_126919852.1">
    <property type="nucleotide sequence ID" value="NZ_CP033905.1"/>
</dbReference>